<dbReference type="EMBL" id="QOIN01000036">
    <property type="protein sequence ID" value="RCG25630.1"/>
    <property type="molecule type" value="Genomic_DNA"/>
</dbReference>
<proteinExistence type="predicted"/>
<organism evidence="1 2">
    <name type="scientific">Streptomyces diacarni</name>
    <dbReference type="NCBI Taxonomy" id="2800381"/>
    <lineage>
        <taxon>Bacteria</taxon>
        <taxon>Bacillati</taxon>
        <taxon>Actinomycetota</taxon>
        <taxon>Actinomycetes</taxon>
        <taxon>Kitasatosporales</taxon>
        <taxon>Streptomycetaceae</taxon>
        <taxon>Streptomyces</taxon>
    </lineage>
</organism>
<gene>
    <name evidence="1" type="ORF">DTL70_09665</name>
</gene>
<dbReference type="Proteomes" id="UP000252914">
    <property type="component" value="Unassembled WGS sequence"/>
</dbReference>
<protein>
    <recommendedName>
        <fullName evidence="3">YHS domain-containing protein</fullName>
    </recommendedName>
</protein>
<keyword evidence="2" id="KW-1185">Reference proteome</keyword>
<comment type="caution">
    <text evidence="1">The sequence shown here is derived from an EMBL/GenBank/DDBJ whole genome shotgun (WGS) entry which is preliminary data.</text>
</comment>
<name>A0A367F7V2_9ACTN</name>
<evidence type="ECO:0000313" key="1">
    <source>
        <dbReference type="EMBL" id="RCG25630.1"/>
    </source>
</evidence>
<accession>A0A367F7V2</accession>
<dbReference type="AlphaFoldDB" id="A0A367F7V2"/>
<reference evidence="1 2" key="1">
    <citation type="submission" date="2018-06" db="EMBL/GenBank/DDBJ databases">
        <title>Streptomyces reniochalinae sp. nov. and Streptomyces diacarnus sp. nov. from marine sponges.</title>
        <authorList>
            <person name="Li L."/>
        </authorList>
    </citation>
    <scope>NUCLEOTIDE SEQUENCE [LARGE SCALE GENOMIC DNA]</scope>
    <source>
        <strain evidence="1 2">LHW51701</strain>
    </source>
</reference>
<dbReference type="RefSeq" id="WP_114021458.1">
    <property type="nucleotide sequence ID" value="NZ_QOIN01000036.1"/>
</dbReference>
<sequence>MFLIEITCPRGALSDDDRRELAADVCQVLVGAEEGVAEETMRRARAMMHVGFRELDGWTTGDGPWMPGSAPPLWVTLTVPEAWRAEMSRTTIGMVRRAVRRLDRSHGWQRPEGHLWINVVGIVDGSIGMDGKPGTADDVVGRMTAEYRAQADAANADLPEGVTIDPMCGMRVRLGRGAFTLEHAGRTMGFCAKSCRAAYAREHGLSAPA</sequence>
<evidence type="ECO:0008006" key="3">
    <source>
        <dbReference type="Google" id="ProtNLM"/>
    </source>
</evidence>
<evidence type="ECO:0000313" key="2">
    <source>
        <dbReference type="Proteomes" id="UP000252914"/>
    </source>
</evidence>